<reference evidence="1" key="1">
    <citation type="submission" date="2020-02" db="EMBL/GenBank/DDBJ databases">
        <authorList>
            <person name="Meier V. D."/>
        </authorList>
    </citation>
    <scope>NUCLEOTIDE SEQUENCE</scope>
    <source>
        <strain evidence="1">AVDCRST_MAG11</strain>
    </source>
</reference>
<dbReference type="AlphaFoldDB" id="A0A6J4MM87"/>
<name>A0A6J4MM87_9BACT</name>
<feature type="non-terminal residue" evidence="1">
    <location>
        <position position="45"/>
    </location>
</feature>
<protein>
    <submittedName>
        <fullName evidence="1">Uncharacterized protein</fullName>
    </submittedName>
</protein>
<accession>A0A6J4MM87</accession>
<evidence type="ECO:0000313" key="1">
    <source>
        <dbReference type="EMBL" id="CAA9361959.1"/>
    </source>
</evidence>
<gene>
    <name evidence="1" type="ORF">AVDCRST_MAG11-4182</name>
</gene>
<dbReference type="EMBL" id="CADCTU010000893">
    <property type="protein sequence ID" value="CAA9361959.1"/>
    <property type="molecule type" value="Genomic_DNA"/>
</dbReference>
<proteinExistence type="predicted"/>
<organism evidence="1">
    <name type="scientific">uncultured Gemmatimonadaceae bacterium</name>
    <dbReference type="NCBI Taxonomy" id="246130"/>
    <lineage>
        <taxon>Bacteria</taxon>
        <taxon>Pseudomonadati</taxon>
        <taxon>Gemmatimonadota</taxon>
        <taxon>Gemmatimonadia</taxon>
        <taxon>Gemmatimonadales</taxon>
        <taxon>Gemmatimonadaceae</taxon>
        <taxon>environmental samples</taxon>
    </lineage>
</organism>
<sequence length="45" mass="4784">MLDAVAAIAASPDYRAALSALARAAVPHEADWDTVHRREPGGEVR</sequence>